<feature type="non-terminal residue" evidence="2">
    <location>
        <position position="121"/>
    </location>
</feature>
<comment type="caution">
    <text evidence="2">The sequence shown here is derived from an EMBL/GenBank/DDBJ whole genome shotgun (WGS) entry which is preliminary data.</text>
</comment>
<gene>
    <name evidence="2" type="ORF">CWE10_08405</name>
</gene>
<reference evidence="2" key="1">
    <citation type="submission" date="2017-11" db="EMBL/GenBank/DDBJ databases">
        <title>Three new genomes from thermophilic consortium.</title>
        <authorList>
            <person name="Quaggio R."/>
            <person name="Amgarten D."/>
            <person name="Setubal J.C."/>
        </authorList>
    </citation>
    <scope>NUCLEOTIDE SEQUENCE</scope>
    <source>
        <strain evidence="2">ZCTH01-B2</strain>
    </source>
</reference>
<dbReference type="Proteomes" id="UP000732377">
    <property type="component" value="Unassembled WGS sequence"/>
</dbReference>
<dbReference type="Pfam" id="PF00485">
    <property type="entry name" value="PRK"/>
    <property type="match status" value="1"/>
</dbReference>
<dbReference type="PANTHER" id="PTHR10285">
    <property type="entry name" value="URIDINE KINASE"/>
    <property type="match status" value="1"/>
</dbReference>
<keyword evidence="2" id="KW-0418">Kinase</keyword>
<evidence type="ECO:0000313" key="2">
    <source>
        <dbReference type="EMBL" id="MBY6276229.1"/>
    </source>
</evidence>
<keyword evidence="2" id="KW-0808">Transferase</keyword>
<dbReference type="Gene3D" id="3.40.50.300">
    <property type="entry name" value="P-loop containing nucleotide triphosphate hydrolases"/>
    <property type="match status" value="1"/>
</dbReference>
<dbReference type="EMBL" id="PIUK01000067">
    <property type="protein sequence ID" value="MBY6276229.1"/>
    <property type="molecule type" value="Genomic_DNA"/>
</dbReference>
<dbReference type="InterPro" id="IPR027417">
    <property type="entry name" value="P-loop_NTPase"/>
</dbReference>
<organism evidence="2 3">
    <name type="scientific">Symbiobacterium thermophilum</name>
    <dbReference type="NCBI Taxonomy" id="2734"/>
    <lineage>
        <taxon>Bacteria</taxon>
        <taxon>Bacillati</taxon>
        <taxon>Bacillota</taxon>
        <taxon>Clostridia</taxon>
        <taxon>Eubacteriales</taxon>
        <taxon>Symbiobacteriaceae</taxon>
        <taxon>Symbiobacterium</taxon>
    </lineage>
</organism>
<evidence type="ECO:0000259" key="1">
    <source>
        <dbReference type="Pfam" id="PF00485"/>
    </source>
</evidence>
<name>A0A953LIM5_SYMTR</name>
<feature type="domain" description="Phosphoribulokinase/uridine kinase" evidence="1">
    <location>
        <begin position="7"/>
        <end position="114"/>
    </location>
</feature>
<dbReference type="GO" id="GO:0016301">
    <property type="term" value="F:kinase activity"/>
    <property type="evidence" value="ECO:0007669"/>
    <property type="project" value="UniProtKB-KW"/>
</dbReference>
<dbReference type="PRINTS" id="PR00988">
    <property type="entry name" value="URIDINKINASE"/>
</dbReference>
<proteinExistence type="predicted"/>
<sequence>MPVPRAVIAIAGGTGSGKTTIANYISAAFPDDVALLPHDAYYKDNRNLTYEERSQLNYDHPDAFDNDLFIAHLKALKAGQAVERPVYNFSTHLREHQTLRVEPAAIIVVEGVLVLAHPELR</sequence>
<accession>A0A953LIM5</accession>
<dbReference type="GO" id="GO:0005524">
    <property type="term" value="F:ATP binding"/>
    <property type="evidence" value="ECO:0007669"/>
    <property type="project" value="InterPro"/>
</dbReference>
<protein>
    <submittedName>
        <fullName evidence="2">Uridine kinase</fullName>
    </submittedName>
</protein>
<evidence type="ECO:0000313" key="3">
    <source>
        <dbReference type="Proteomes" id="UP000732377"/>
    </source>
</evidence>
<dbReference type="SUPFAM" id="SSF52540">
    <property type="entry name" value="P-loop containing nucleoside triphosphate hydrolases"/>
    <property type="match status" value="1"/>
</dbReference>
<dbReference type="InterPro" id="IPR006083">
    <property type="entry name" value="PRK/URK"/>
</dbReference>
<dbReference type="AlphaFoldDB" id="A0A953LIM5"/>